<reference evidence="5 6" key="1">
    <citation type="journal article" date="2019" name="New Phytol.">
        <title>Comparative genomics reveals unique wood-decay strategies and fruiting body development in the Schizophyllaceae.</title>
        <authorList>
            <person name="Almasi E."/>
            <person name="Sahu N."/>
            <person name="Krizsan K."/>
            <person name="Balint B."/>
            <person name="Kovacs G.M."/>
            <person name="Kiss B."/>
            <person name="Cseklye J."/>
            <person name="Drula E."/>
            <person name="Henrissat B."/>
            <person name="Nagy I."/>
            <person name="Chovatia M."/>
            <person name="Adam C."/>
            <person name="LaButti K."/>
            <person name="Lipzen A."/>
            <person name="Riley R."/>
            <person name="Grigoriev I.V."/>
            <person name="Nagy L.G."/>
        </authorList>
    </citation>
    <scope>NUCLEOTIDE SEQUENCE [LARGE SCALE GENOMIC DNA]</scope>
    <source>
        <strain evidence="5 6">NL-1724</strain>
    </source>
</reference>
<sequence length="352" mass="39294">MRCIVKTCDNRVDSRDSQGYRLISCPHVYCEDCYLRLVRKIQLKKQTPRCAGCEKPVALYGEMDMAHCGFEPDRAEPATDDASHEDLVFKIGAGLLALDLHHKHELKKPESTRDRARSIKPDAAVAEVICAGAKVKVWQRRVRAQQGAHRNARNELARGRQGRFVEIRELRAELQSVTAQTSALEKDILASCAEQQRLSERVGKERAHVHFLETCQHLVARILAGAKVDASQASELPTHGAAVLALRLELAKATAAVVLMKRQWLALEKDNRKMQHTLVQNSRERALLLSFGVASWDEYQALVQDMEIVERNSVLIKAMAMLPSLCLSFLALILSVVVAPQHAGFSVTQVLN</sequence>
<comment type="caution">
    <text evidence="5">The sequence shown here is derived from an EMBL/GenBank/DDBJ whole genome shotgun (WGS) entry which is preliminary data.</text>
</comment>
<evidence type="ECO:0000313" key="6">
    <source>
        <dbReference type="Proteomes" id="UP000320762"/>
    </source>
</evidence>
<keyword evidence="4" id="KW-0472">Membrane</keyword>
<dbReference type="InterPro" id="IPR017907">
    <property type="entry name" value="Znf_RING_CS"/>
</dbReference>
<dbReference type="GO" id="GO:0008270">
    <property type="term" value="F:zinc ion binding"/>
    <property type="evidence" value="ECO:0007669"/>
    <property type="project" value="UniProtKB-KW"/>
</dbReference>
<keyword evidence="2" id="KW-0863">Zinc-finger</keyword>
<evidence type="ECO:0008006" key="7">
    <source>
        <dbReference type="Google" id="ProtNLM"/>
    </source>
</evidence>
<name>A0A550C1C1_9AGAR</name>
<keyword evidence="4" id="KW-1133">Transmembrane helix</keyword>
<evidence type="ECO:0000313" key="5">
    <source>
        <dbReference type="EMBL" id="TRM58599.1"/>
    </source>
</evidence>
<evidence type="ECO:0000256" key="3">
    <source>
        <dbReference type="ARBA" id="ARBA00022833"/>
    </source>
</evidence>
<dbReference type="EMBL" id="VDMD01000034">
    <property type="protein sequence ID" value="TRM58599.1"/>
    <property type="molecule type" value="Genomic_DNA"/>
</dbReference>
<dbReference type="PROSITE" id="PS00518">
    <property type="entry name" value="ZF_RING_1"/>
    <property type="match status" value="1"/>
</dbReference>
<dbReference type="Proteomes" id="UP000320762">
    <property type="component" value="Unassembled WGS sequence"/>
</dbReference>
<feature type="transmembrane region" description="Helical" evidence="4">
    <location>
        <begin position="314"/>
        <end position="338"/>
    </location>
</feature>
<evidence type="ECO:0000256" key="4">
    <source>
        <dbReference type="SAM" id="Phobius"/>
    </source>
</evidence>
<keyword evidence="6" id="KW-1185">Reference proteome</keyword>
<keyword evidence="1" id="KW-0479">Metal-binding</keyword>
<keyword evidence="4" id="KW-0812">Transmembrane</keyword>
<evidence type="ECO:0000256" key="1">
    <source>
        <dbReference type="ARBA" id="ARBA00022723"/>
    </source>
</evidence>
<accession>A0A550C1C1</accession>
<dbReference type="OrthoDB" id="3045013at2759"/>
<gene>
    <name evidence="5" type="ORF">BD626DRAFT_539859</name>
</gene>
<protein>
    <recommendedName>
        <fullName evidence="7">RING-type domain-containing protein</fullName>
    </recommendedName>
</protein>
<dbReference type="AlphaFoldDB" id="A0A550C1C1"/>
<evidence type="ECO:0000256" key="2">
    <source>
        <dbReference type="ARBA" id="ARBA00022771"/>
    </source>
</evidence>
<organism evidence="5 6">
    <name type="scientific">Schizophyllum amplum</name>
    <dbReference type="NCBI Taxonomy" id="97359"/>
    <lineage>
        <taxon>Eukaryota</taxon>
        <taxon>Fungi</taxon>
        <taxon>Dikarya</taxon>
        <taxon>Basidiomycota</taxon>
        <taxon>Agaricomycotina</taxon>
        <taxon>Agaricomycetes</taxon>
        <taxon>Agaricomycetidae</taxon>
        <taxon>Agaricales</taxon>
        <taxon>Schizophyllaceae</taxon>
        <taxon>Schizophyllum</taxon>
    </lineage>
</organism>
<keyword evidence="3" id="KW-0862">Zinc</keyword>
<proteinExistence type="predicted"/>